<organism evidence="1 2">
    <name type="scientific">Catharanthus roseus</name>
    <name type="common">Madagascar periwinkle</name>
    <name type="synonym">Vinca rosea</name>
    <dbReference type="NCBI Taxonomy" id="4058"/>
    <lineage>
        <taxon>Eukaryota</taxon>
        <taxon>Viridiplantae</taxon>
        <taxon>Streptophyta</taxon>
        <taxon>Embryophyta</taxon>
        <taxon>Tracheophyta</taxon>
        <taxon>Spermatophyta</taxon>
        <taxon>Magnoliopsida</taxon>
        <taxon>eudicotyledons</taxon>
        <taxon>Gunneridae</taxon>
        <taxon>Pentapetalae</taxon>
        <taxon>asterids</taxon>
        <taxon>lamiids</taxon>
        <taxon>Gentianales</taxon>
        <taxon>Apocynaceae</taxon>
        <taxon>Rauvolfioideae</taxon>
        <taxon>Vinceae</taxon>
        <taxon>Catharanthinae</taxon>
        <taxon>Catharanthus</taxon>
    </lineage>
</organism>
<evidence type="ECO:0000313" key="1">
    <source>
        <dbReference type="EMBL" id="KAI5654114.1"/>
    </source>
</evidence>
<dbReference type="Proteomes" id="UP001060085">
    <property type="component" value="Linkage Group LG07"/>
</dbReference>
<name>A0ACC0A016_CATRO</name>
<gene>
    <name evidence="1" type="ORF">M9H77_31301</name>
</gene>
<keyword evidence="2" id="KW-1185">Reference proteome</keyword>
<accession>A0ACC0A016</accession>
<proteinExistence type="predicted"/>
<reference evidence="2" key="1">
    <citation type="journal article" date="2023" name="Nat. Plants">
        <title>Single-cell RNA sequencing provides a high-resolution roadmap for understanding the multicellular compartmentation of specialized metabolism.</title>
        <authorList>
            <person name="Sun S."/>
            <person name="Shen X."/>
            <person name="Li Y."/>
            <person name="Li Y."/>
            <person name="Wang S."/>
            <person name="Li R."/>
            <person name="Zhang H."/>
            <person name="Shen G."/>
            <person name="Guo B."/>
            <person name="Wei J."/>
            <person name="Xu J."/>
            <person name="St-Pierre B."/>
            <person name="Chen S."/>
            <person name="Sun C."/>
        </authorList>
    </citation>
    <scope>NUCLEOTIDE SEQUENCE [LARGE SCALE GENOMIC DNA]</scope>
</reference>
<comment type="caution">
    <text evidence="1">The sequence shown here is derived from an EMBL/GenBank/DDBJ whole genome shotgun (WGS) entry which is preliminary data.</text>
</comment>
<protein>
    <submittedName>
        <fullName evidence="1">Uncharacterized protein</fullName>
    </submittedName>
</protein>
<dbReference type="EMBL" id="CM044707">
    <property type="protein sequence ID" value="KAI5654114.1"/>
    <property type="molecule type" value="Genomic_DNA"/>
</dbReference>
<sequence length="131" mass="14685">MASSSSSSAIKVVLQSIDGKIFEVDEAVAKKSVTIEHLIEDRLTRTGPDVDYYKLVVTQPPSGENDVELKAFVSELVNDDEKTLLSLACENVLDMINHKDSTHIHIILNISPKFTPEEEERMRIANLWAFN</sequence>
<evidence type="ECO:0000313" key="2">
    <source>
        <dbReference type="Proteomes" id="UP001060085"/>
    </source>
</evidence>